<evidence type="ECO:0000313" key="9">
    <source>
        <dbReference type="EMBL" id="MBM6673213.1"/>
    </source>
</evidence>
<dbReference type="RefSeq" id="WP_205103848.1">
    <property type="nucleotide sequence ID" value="NZ_JACJJG010000015.1"/>
</dbReference>
<evidence type="ECO:0000259" key="8">
    <source>
        <dbReference type="PROSITE" id="PS51760"/>
    </source>
</evidence>
<dbReference type="PRINTS" id="PR00134">
    <property type="entry name" value="GLHYDRLASE10"/>
</dbReference>
<keyword evidence="2 6" id="KW-0119">Carbohydrate metabolism</keyword>
<reference evidence="9" key="2">
    <citation type="journal article" date="2021" name="Sci. Rep.">
        <title>The distribution of antibiotic resistance genes in chicken gut microbiota commensals.</title>
        <authorList>
            <person name="Juricova H."/>
            <person name="Matiasovicova J."/>
            <person name="Kubasova T."/>
            <person name="Cejkova D."/>
            <person name="Rychlik I."/>
        </authorList>
    </citation>
    <scope>NUCLEOTIDE SEQUENCE</scope>
    <source>
        <strain evidence="9">An824</strain>
    </source>
</reference>
<gene>
    <name evidence="9" type="ORF">H6A34_04895</name>
</gene>
<dbReference type="InterPro" id="IPR044846">
    <property type="entry name" value="GH10"/>
</dbReference>
<dbReference type="GO" id="GO:0000272">
    <property type="term" value="P:polysaccharide catabolic process"/>
    <property type="evidence" value="ECO:0007669"/>
    <property type="project" value="UniProtKB-KW"/>
</dbReference>
<keyword evidence="10" id="KW-1185">Reference proteome</keyword>
<evidence type="ECO:0000256" key="2">
    <source>
        <dbReference type="ARBA" id="ARBA00023277"/>
    </source>
</evidence>
<protein>
    <recommendedName>
        <fullName evidence="6">Beta-xylanase</fullName>
        <ecNumber evidence="6">3.2.1.8</ecNumber>
    </recommendedName>
</protein>
<dbReference type="InterPro" id="IPR001000">
    <property type="entry name" value="GH10_dom"/>
</dbReference>
<sequence length="371" mass="42407">MKLKAVFLLFGLWLAQTVSAVNDGDTMKDVLGKYFTVGAAVNIDIVYGRSPEEARIVTDNFNSIVAENCMKGEVIHPEENTYFWDDADRTVKFAEDNGLEIIGHCLVWHSQPPEWMFTYENGDTVSRAVLIDRMYHHITNVVSRYKGKIKGWDVVNEAVNDDGTMRQSPYYKIIGPDYVRLAFEFAHEADPNAELYINDFSMASPGKRATICKIVRQLKADGCRIDGIGMQSHNGIDYPDLDEYEASIDSFAACGVKVMITELDMNMLPSPDDFSGADISQHFDYQDKLNPYKSGLDSKGRKLFEKRYLDFFGIYYRHRHQISRVTFWGVTDKGSWLNDFPVEGRTNYPLLFDRENKAKPVVEKIIKLFSE</sequence>
<keyword evidence="3 6" id="KW-0326">Glycosidase</keyword>
<dbReference type="PROSITE" id="PS00591">
    <property type="entry name" value="GH10_1"/>
    <property type="match status" value="1"/>
</dbReference>
<accession>A0A939B7E0</accession>
<feature type="domain" description="GH10" evidence="8">
    <location>
        <begin position="21"/>
        <end position="368"/>
    </location>
</feature>
<keyword evidence="4 6" id="KW-0624">Polysaccharide degradation</keyword>
<dbReference type="SMART" id="SM00633">
    <property type="entry name" value="Glyco_10"/>
    <property type="match status" value="1"/>
</dbReference>
<evidence type="ECO:0000256" key="5">
    <source>
        <dbReference type="PROSITE-ProRule" id="PRU10061"/>
    </source>
</evidence>
<dbReference type="PROSITE" id="PS51760">
    <property type="entry name" value="GH10_2"/>
    <property type="match status" value="1"/>
</dbReference>
<dbReference type="EMBL" id="JACJJG010000015">
    <property type="protein sequence ID" value="MBM6673213.1"/>
    <property type="molecule type" value="Genomic_DNA"/>
</dbReference>
<keyword evidence="7" id="KW-0732">Signal</keyword>
<dbReference type="Gene3D" id="3.20.20.80">
    <property type="entry name" value="Glycosidases"/>
    <property type="match status" value="1"/>
</dbReference>
<comment type="similarity">
    <text evidence="6">Belongs to the glycosyl hydrolase 10 (cellulase F) family.</text>
</comment>
<feature type="signal peptide" evidence="7">
    <location>
        <begin position="1"/>
        <end position="20"/>
    </location>
</feature>
<dbReference type="InterPro" id="IPR017853">
    <property type="entry name" value="GH"/>
</dbReference>
<dbReference type="EC" id="3.2.1.8" evidence="6"/>
<evidence type="ECO:0000256" key="3">
    <source>
        <dbReference type="ARBA" id="ARBA00023295"/>
    </source>
</evidence>
<dbReference type="Pfam" id="PF00331">
    <property type="entry name" value="Glyco_hydro_10"/>
    <property type="match status" value="1"/>
</dbReference>
<dbReference type="Proteomes" id="UP000706891">
    <property type="component" value="Unassembled WGS sequence"/>
</dbReference>
<evidence type="ECO:0000256" key="4">
    <source>
        <dbReference type="ARBA" id="ARBA00023326"/>
    </source>
</evidence>
<dbReference type="PANTHER" id="PTHR31490">
    <property type="entry name" value="GLYCOSYL HYDROLASE"/>
    <property type="match status" value="1"/>
</dbReference>
<evidence type="ECO:0000256" key="1">
    <source>
        <dbReference type="ARBA" id="ARBA00022801"/>
    </source>
</evidence>
<proteinExistence type="inferred from homology"/>
<dbReference type="SUPFAM" id="SSF51445">
    <property type="entry name" value="(Trans)glycosidases"/>
    <property type="match status" value="1"/>
</dbReference>
<name>A0A939B7E0_9BACT</name>
<comment type="caution">
    <text evidence="9">The sequence shown here is derived from an EMBL/GenBank/DDBJ whole genome shotgun (WGS) entry which is preliminary data.</text>
</comment>
<evidence type="ECO:0000256" key="6">
    <source>
        <dbReference type="RuleBase" id="RU361174"/>
    </source>
</evidence>
<evidence type="ECO:0000256" key="7">
    <source>
        <dbReference type="SAM" id="SignalP"/>
    </source>
</evidence>
<comment type="catalytic activity">
    <reaction evidence="6">
        <text>Endohydrolysis of (1-&gt;4)-beta-D-xylosidic linkages in xylans.</text>
        <dbReference type="EC" id="3.2.1.8"/>
    </reaction>
</comment>
<evidence type="ECO:0000313" key="10">
    <source>
        <dbReference type="Proteomes" id="UP000706891"/>
    </source>
</evidence>
<feature type="chain" id="PRO_5036976488" description="Beta-xylanase" evidence="7">
    <location>
        <begin position="21"/>
        <end position="371"/>
    </location>
</feature>
<organism evidence="9 10">
    <name type="scientific">Marseilla massiliensis</name>
    <dbReference type="NCBI Taxonomy" id="1841864"/>
    <lineage>
        <taxon>Bacteria</taxon>
        <taxon>Pseudomonadati</taxon>
        <taxon>Bacteroidota</taxon>
        <taxon>Bacteroidia</taxon>
        <taxon>Bacteroidales</taxon>
        <taxon>Prevotellaceae</taxon>
        <taxon>Marseilla</taxon>
    </lineage>
</organism>
<reference evidence="9" key="1">
    <citation type="submission" date="2020-08" db="EMBL/GenBank/DDBJ databases">
        <authorList>
            <person name="Cejkova D."/>
            <person name="Kubasova T."/>
            <person name="Jahodarova E."/>
            <person name="Rychlik I."/>
        </authorList>
    </citation>
    <scope>NUCLEOTIDE SEQUENCE</scope>
    <source>
        <strain evidence="9">An824</strain>
    </source>
</reference>
<dbReference type="InterPro" id="IPR031158">
    <property type="entry name" value="GH10_AS"/>
</dbReference>
<dbReference type="PANTHER" id="PTHR31490:SF90">
    <property type="entry name" value="ENDO-1,4-BETA-XYLANASE A"/>
    <property type="match status" value="1"/>
</dbReference>
<keyword evidence="1 6" id="KW-0378">Hydrolase</keyword>
<dbReference type="GO" id="GO:0031176">
    <property type="term" value="F:endo-1,4-beta-xylanase activity"/>
    <property type="evidence" value="ECO:0007669"/>
    <property type="project" value="UniProtKB-EC"/>
</dbReference>
<dbReference type="AlphaFoldDB" id="A0A939B7E0"/>
<feature type="active site" description="Nucleophile" evidence="5">
    <location>
        <position position="262"/>
    </location>
</feature>